<feature type="binding site" evidence="5">
    <location>
        <position position="391"/>
    </location>
    <ligand>
        <name>pyridoxal 5'-phosphate</name>
        <dbReference type="ChEBI" id="CHEBI:597326"/>
    </ligand>
</feature>
<feature type="binding site" evidence="5">
    <location>
        <position position="331"/>
    </location>
    <ligand>
        <name>substrate</name>
    </ligand>
</feature>
<dbReference type="Gene3D" id="2.40.37.10">
    <property type="entry name" value="Lyase, Ornithine Decarboxylase, Chain A, domain 1"/>
    <property type="match status" value="1"/>
</dbReference>
<comment type="pathway">
    <text evidence="5 8">Amino-acid biosynthesis; L-lysine biosynthesis via DAP pathway; L-lysine from DL-2,6-diaminopimelate: step 1/1.</text>
</comment>
<evidence type="ECO:0000256" key="5">
    <source>
        <dbReference type="HAMAP-Rule" id="MF_02120"/>
    </source>
</evidence>
<comment type="catalytic activity">
    <reaction evidence="5 8">
        <text>meso-2,6-diaminopimelate + H(+) = L-lysine + CO2</text>
        <dbReference type="Rhea" id="RHEA:15101"/>
        <dbReference type="ChEBI" id="CHEBI:15378"/>
        <dbReference type="ChEBI" id="CHEBI:16526"/>
        <dbReference type="ChEBI" id="CHEBI:32551"/>
        <dbReference type="ChEBI" id="CHEBI:57791"/>
        <dbReference type="EC" id="4.1.1.20"/>
    </reaction>
</comment>
<keyword evidence="2 5" id="KW-0210">Decarboxylase</keyword>
<keyword evidence="3 5" id="KW-0663">Pyridoxal phosphate</keyword>
<dbReference type="CDD" id="cd06828">
    <property type="entry name" value="PLPDE_III_DapDC"/>
    <property type="match status" value="1"/>
</dbReference>
<feature type="binding site" evidence="5">
    <location>
        <position position="335"/>
    </location>
    <ligand>
        <name>substrate</name>
    </ligand>
</feature>
<dbReference type="FunFam" id="3.20.20.10:FF:000003">
    <property type="entry name" value="Diaminopimelate decarboxylase"/>
    <property type="match status" value="1"/>
</dbReference>
<dbReference type="InterPro" id="IPR002986">
    <property type="entry name" value="DAP_deCOOHase_LysA"/>
</dbReference>
<proteinExistence type="inferred from homology"/>
<keyword evidence="4 5" id="KW-0456">Lyase</keyword>
<dbReference type="PRINTS" id="PR01179">
    <property type="entry name" value="ODADCRBXLASE"/>
</dbReference>
<evidence type="ECO:0000313" key="10">
    <source>
        <dbReference type="EMBL" id="GAX03305.1"/>
    </source>
</evidence>
<dbReference type="Proteomes" id="UP000198430">
    <property type="component" value="Unassembled WGS sequence"/>
</dbReference>
<dbReference type="PANTHER" id="PTHR43727">
    <property type="entry name" value="DIAMINOPIMELATE DECARBOXYLASE"/>
    <property type="match status" value="1"/>
</dbReference>
<dbReference type="Gene3D" id="3.20.20.10">
    <property type="entry name" value="Alanine racemase"/>
    <property type="match status" value="1"/>
</dbReference>
<dbReference type="GO" id="GO:0030170">
    <property type="term" value="F:pyridoxal phosphate binding"/>
    <property type="evidence" value="ECO:0007669"/>
    <property type="project" value="UniProtKB-UniRule"/>
</dbReference>
<comment type="function">
    <text evidence="5">Specifically catalyzes the decarboxylation of meso-diaminopimelate (meso-DAP) to L-lysine.</text>
</comment>
<feature type="binding site" evidence="5">
    <location>
        <position position="294"/>
    </location>
    <ligand>
        <name>substrate</name>
    </ligand>
</feature>
<dbReference type="UniPathway" id="UPA00034">
    <property type="reaction ID" value="UER00027"/>
</dbReference>
<dbReference type="InterPro" id="IPR029066">
    <property type="entry name" value="PLP-binding_barrel"/>
</dbReference>
<evidence type="ECO:0000259" key="9">
    <source>
        <dbReference type="Pfam" id="PF02784"/>
    </source>
</evidence>
<dbReference type="AlphaFoldDB" id="A0A1Z5INJ1"/>
<reference evidence="10 11" key="1">
    <citation type="submission" date="2015-11" db="EMBL/GenBank/DDBJ databases">
        <title>Draft genome sequences of new species of the genus Lactobacillus isolated from orchardgrass silage.</title>
        <authorList>
            <person name="Tohno M."/>
            <person name="Tanizawa Y."/>
            <person name="Arita M."/>
        </authorList>
    </citation>
    <scope>NUCLEOTIDE SEQUENCE [LARGE SCALE GENOMIC DNA]</scope>
    <source>
        <strain evidence="10 11">IWT140</strain>
    </source>
</reference>
<comment type="cofactor">
    <cofactor evidence="1 5 7 8">
        <name>pyridoxal 5'-phosphate</name>
        <dbReference type="ChEBI" id="CHEBI:597326"/>
    </cofactor>
</comment>
<name>A0A1Z5INJ1_9LACO</name>
<dbReference type="GO" id="GO:0009089">
    <property type="term" value="P:lysine biosynthetic process via diaminopimelate"/>
    <property type="evidence" value="ECO:0007669"/>
    <property type="project" value="UniProtKB-UniRule"/>
</dbReference>
<evidence type="ECO:0000256" key="1">
    <source>
        <dbReference type="ARBA" id="ARBA00001933"/>
    </source>
</evidence>
<dbReference type="RefSeq" id="WP_089088285.1">
    <property type="nucleotide sequence ID" value="NZ_BCMH01000005.1"/>
</dbReference>
<evidence type="ECO:0000256" key="6">
    <source>
        <dbReference type="NCBIfam" id="TIGR01048"/>
    </source>
</evidence>
<protein>
    <recommendedName>
        <fullName evidence="5 6">Diaminopimelate decarboxylase</fullName>
        <shortName evidence="5">DAP decarboxylase</shortName>
        <shortName evidence="5">DAPDC</shortName>
        <ecNumber evidence="5 6">4.1.1.20</ecNumber>
    </recommendedName>
</protein>
<dbReference type="SUPFAM" id="SSF51419">
    <property type="entry name" value="PLP-binding barrel"/>
    <property type="match status" value="1"/>
</dbReference>
<evidence type="ECO:0000256" key="8">
    <source>
        <dbReference type="RuleBase" id="RU003738"/>
    </source>
</evidence>
<dbReference type="NCBIfam" id="TIGR01048">
    <property type="entry name" value="lysA"/>
    <property type="match status" value="1"/>
</dbReference>
<dbReference type="PRINTS" id="PR01181">
    <property type="entry name" value="DAPDCRBXLASE"/>
</dbReference>
<dbReference type="EC" id="4.1.1.20" evidence="5 6"/>
<dbReference type="GO" id="GO:0008836">
    <property type="term" value="F:diaminopimelate decarboxylase activity"/>
    <property type="evidence" value="ECO:0007669"/>
    <property type="project" value="UniProtKB-UniRule"/>
</dbReference>
<evidence type="ECO:0000256" key="7">
    <source>
        <dbReference type="PIRSR" id="PIRSR600183-50"/>
    </source>
</evidence>
<evidence type="ECO:0000256" key="2">
    <source>
        <dbReference type="ARBA" id="ARBA00022793"/>
    </source>
</evidence>
<feature type="domain" description="Orn/DAP/Arg decarboxylase 2 N-terminal" evidence="9">
    <location>
        <begin position="40"/>
        <end position="297"/>
    </location>
</feature>
<gene>
    <name evidence="5 10" type="primary">lysA</name>
    <name evidence="10" type="ORF">IWT140_00907</name>
</gene>
<evidence type="ECO:0000256" key="3">
    <source>
        <dbReference type="ARBA" id="ARBA00022898"/>
    </source>
</evidence>
<accession>A0A1Z5INJ1</accession>
<feature type="binding site" evidence="5">
    <location>
        <position position="249"/>
    </location>
    <ligand>
        <name>pyridoxal 5'-phosphate</name>
        <dbReference type="ChEBI" id="CHEBI:597326"/>
    </ligand>
</feature>
<feature type="binding site" evidence="5">
    <location>
        <begin position="291"/>
        <end position="294"/>
    </location>
    <ligand>
        <name>pyridoxal 5'-phosphate</name>
        <dbReference type="ChEBI" id="CHEBI:597326"/>
    </ligand>
</feature>
<dbReference type="InterPro" id="IPR022644">
    <property type="entry name" value="De-COase2_N"/>
</dbReference>
<feature type="modified residue" description="N6-(pyridoxal phosphate)lysine" evidence="5 7">
    <location>
        <position position="67"/>
    </location>
</feature>
<dbReference type="SUPFAM" id="SSF50621">
    <property type="entry name" value="Alanine racemase C-terminal domain-like"/>
    <property type="match status" value="1"/>
</dbReference>
<keyword evidence="11" id="KW-1185">Reference proteome</keyword>
<comment type="caution">
    <text evidence="10">The sequence shown here is derived from an EMBL/GenBank/DDBJ whole genome shotgun (WGS) entry which is preliminary data.</text>
</comment>
<evidence type="ECO:0000313" key="11">
    <source>
        <dbReference type="Proteomes" id="UP000198430"/>
    </source>
</evidence>
<dbReference type="InterPro" id="IPR000183">
    <property type="entry name" value="Orn/DAP/Arg_de-COase"/>
</dbReference>
<keyword evidence="5" id="KW-0028">Amino-acid biosynthesis</keyword>
<comment type="similarity">
    <text evidence="5">Belongs to the Orn/Lys/Arg decarboxylase class-II family. LysA subfamily.</text>
</comment>
<dbReference type="PANTHER" id="PTHR43727:SF2">
    <property type="entry name" value="GROUP IV DECARBOXYLASE"/>
    <property type="match status" value="1"/>
</dbReference>
<evidence type="ECO:0000256" key="4">
    <source>
        <dbReference type="ARBA" id="ARBA00023239"/>
    </source>
</evidence>
<keyword evidence="5 8" id="KW-0457">Lysine biosynthesis</keyword>
<feature type="binding site" evidence="5">
    <location>
        <position position="391"/>
    </location>
    <ligand>
        <name>substrate</name>
    </ligand>
</feature>
<dbReference type="EMBL" id="BCMH01000005">
    <property type="protein sequence ID" value="GAX03305.1"/>
    <property type="molecule type" value="Genomic_DNA"/>
</dbReference>
<comment type="subunit">
    <text evidence="5">Homodimer.</text>
</comment>
<sequence>MSEQLTDEQINEAGHLTIGGVDADELATKYQTPLAVYDVSKIRDQIRRFKSVFEANGVDYAVSYASKAFATVAMFQVIDQEQGHIDVVSGGELYTAIQADFPMARVSFHGNNKSRAELEMAVRNHVGVIVLDNFHEIELLDEVLKEQDTSSAVMLRITPGISAHTHEYISTGQEDSKFGFDLKTGQADKALQEVLANDRMNMLGIHAHIGSQIFELNGFQMAAQKLVEIAANWHHQYQYQPEVINVGGGFGIRYTKDDHPLAPEDFVDAIVKTIKQSAADQGLDMPAVWIEPGRSIAGPAGYNLYTVGSRKDVPGLTSYLTVDGGMGDNIRPALYQAEYEAVLVDQPTALPTETVHIAGKYCESGDILIDQQLLPASKPGDVLAILDTGAYGYSMASNYNRNPRPAVVFVEDGKSTLVVKRETYADLTRLDQPLPESF</sequence>
<dbReference type="HAMAP" id="MF_02120">
    <property type="entry name" value="LysA"/>
    <property type="match status" value="1"/>
</dbReference>
<feature type="binding site" evidence="5">
    <location>
        <position position="363"/>
    </location>
    <ligand>
        <name>substrate</name>
    </ligand>
</feature>
<feature type="active site" description="Proton donor" evidence="7">
    <location>
        <position position="362"/>
    </location>
</feature>
<dbReference type="InterPro" id="IPR009006">
    <property type="entry name" value="Ala_racemase/Decarboxylase_C"/>
</dbReference>
<organism evidence="10 11">
    <name type="scientific">Secundilactobacillus pentosiphilus</name>
    <dbReference type="NCBI Taxonomy" id="1714682"/>
    <lineage>
        <taxon>Bacteria</taxon>
        <taxon>Bacillati</taxon>
        <taxon>Bacillota</taxon>
        <taxon>Bacilli</taxon>
        <taxon>Lactobacillales</taxon>
        <taxon>Lactobacillaceae</taxon>
        <taxon>Secundilactobacillus</taxon>
    </lineage>
</organism>
<dbReference type="Pfam" id="PF02784">
    <property type="entry name" value="Orn_Arg_deC_N"/>
    <property type="match status" value="1"/>
</dbReference>